<dbReference type="OMA" id="MIDTRQA"/>
<reference evidence="9 10" key="1">
    <citation type="journal article" date="2013" name="Curr. Biol.">
        <title>The Genome of the Foraminiferan Reticulomyxa filosa.</title>
        <authorList>
            <person name="Glockner G."/>
            <person name="Hulsmann N."/>
            <person name="Schleicher M."/>
            <person name="Noegel A.A."/>
            <person name="Eichinger L."/>
            <person name="Gallinger C."/>
            <person name="Pawlowski J."/>
            <person name="Sierra R."/>
            <person name="Euteneuer U."/>
            <person name="Pillet L."/>
            <person name="Moustafa A."/>
            <person name="Platzer M."/>
            <person name="Groth M."/>
            <person name="Szafranski K."/>
            <person name="Schliwa M."/>
        </authorList>
    </citation>
    <scope>NUCLEOTIDE SEQUENCE [LARGE SCALE GENOMIC DNA]</scope>
</reference>
<dbReference type="OrthoDB" id="423462at2759"/>
<dbReference type="InterPro" id="IPR012677">
    <property type="entry name" value="Nucleotide-bd_a/b_plait_sf"/>
</dbReference>
<evidence type="ECO:0000256" key="4">
    <source>
        <dbReference type="ARBA" id="ARBA00022833"/>
    </source>
</evidence>
<keyword evidence="3 6" id="KW-0863">Zinc-finger</keyword>
<keyword evidence="2" id="KW-0677">Repeat</keyword>
<keyword evidence="5" id="KW-0694">RNA-binding</keyword>
<name>X6MZX0_RETFI</name>
<dbReference type="SMART" id="SM00361">
    <property type="entry name" value="RRM_1"/>
    <property type="match status" value="1"/>
</dbReference>
<dbReference type="SUPFAM" id="SSF54928">
    <property type="entry name" value="RNA-binding domain, RBD"/>
    <property type="match status" value="1"/>
</dbReference>
<dbReference type="SMART" id="SM00356">
    <property type="entry name" value="ZnF_C3H1"/>
    <property type="match status" value="2"/>
</dbReference>
<dbReference type="InterPro" id="IPR035979">
    <property type="entry name" value="RBD_domain_sf"/>
</dbReference>
<dbReference type="GO" id="GO:0089701">
    <property type="term" value="C:U2AF complex"/>
    <property type="evidence" value="ECO:0007669"/>
    <property type="project" value="InterPro"/>
</dbReference>
<dbReference type="PRINTS" id="PR01848">
    <property type="entry name" value="U2AUXFACTOR"/>
</dbReference>
<dbReference type="InterPro" id="IPR009145">
    <property type="entry name" value="U2AF_small"/>
</dbReference>
<dbReference type="Proteomes" id="UP000023152">
    <property type="component" value="Unassembled WGS sequence"/>
</dbReference>
<dbReference type="EMBL" id="ASPP01013509">
    <property type="protein sequence ID" value="ETO19575.1"/>
    <property type="molecule type" value="Genomic_DNA"/>
</dbReference>
<dbReference type="GO" id="GO:0008270">
    <property type="term" value="F:zinc ion binding"/>
    <property type="evidence" value="ECO:0007669"/>
    <property type="project" value="UniProtKB-KW"/>
</dbReference>
<protein>
    <submittedName>
        <fullName evidence="9">U2 snrnp auxiliary factor, small subunit</fullName>
    </submittedName>
</protein>
<feature type="domain" description="RRM" evidence="7">
    <location>
        <begin position="45"/>
        <end position="147"/>
    </location>
</feature>
<proteinExistence type="predicted"/>
<evidence type="ECO:0000256" key="5">
    <source>
        <dbReference type="PROSITE-ProRule" id="PRU00176"/>
    </source>
</evidence>
<evidence type="ECO:0000259" key="7">
    <source>
        <dbReference type="PROSITE" id="PS50102"/>
    </source>
</evidence>
<comment type="caution">
    <text evidence="9">The sequence shown here is derived from an EMBL/GenBank/DDBJ whole genome shotgun (WGS) entry which is preliminary data.</text>
</comment>
<dbReference type="InterPro" id="IPR000571">
    <property type="entry name" value="Znf_CCCH"/>
</dbReference>
<dbReference type="Pfam" id="PF00642">
    <property type="entry name" value="zf-CCCH"/>
    <property type="match status" value="1"/>
</dbReference>
<organism evidence="9 10">
    <name type="scientific">Reticulomyxa filosa</name>
    <dbReference type="NCBI Taxonomy" id="46433"/>
    <lineage>
        <taxon>Eukaryota</taxon>
        <taxon>Sar</taxon>
        <taxon>Rhizaria</taxon>
        <taxon>Retaria</taxon>
        <taxon>Foraminifera</taxon>
        <taxon>Monothalamids</taxon>
        <taxon>Reticulomyxidae</taxon>
        <taxon>Reticulomyxa</taxon>
    </lineage>
</organism>
<keyword evidence="10" id="KW-1185">Reference proteome</keyword>
<dbReference type="GO" id="GO:0003723">
    <property type="term" value="F:RNA binding"/>
    <property type="evidence" value="ECO:0007669"/>
    <property type="project" value="UniProtKB-UniRule"/>
</dbReference>
<dbReference type="PROSITE" id="PS50102">
    <property type="entry name" value="RRM"/>
    <property type="match status" value="1"/>
</dbReference>
<dbReference type="Gene3D" id="3.30.70.330">
    <property type="match status" value="1"/>
</dbReference>
<evidence type="ECO:0000259" key="8">
    <source>
        <dbReference type="PROSITE" id="PS50103"/>
    </source>
</evidence>
<evidence type="ECO:0000313" key="10">
    <source>
        <dbReference type="Proteomes" id="UP000023152"/>
    </source>
</evidence>
<evidence type="ECO:0000256" key="6">
    <source>
        <dbReference type="PROSITE-ProRule" id="PRU00723"/>
    </source>
</evidence>
<evidence type="ECO:0000256" key="1">
    <source>
        <dbReference type="ARBA" id="ARBA00022723"/>
    </source>
</evidence>
<sequence>MFLTVSATKSCTENEKITCTFYLKVGVCRNGNNCRRLHLKPEISKTLLLRHFYVPPCGGEASDASEHYEHFYEDVLNELSKFGEVEKFVVCDNAAFHMVMYSTKQKNQKFGNVFVKFATERQAEKALFNLHGRYYAGQIVKAEYSPVTNFEDVSCRQFDEYTCNRGGYCSFVHWKPVPLFAHKYFRQTKRRATLRYSLKYLDY</sequence>
<evidence type="ECO:0000256" key="3">
    <source>
        <dbReference type="ARBA" id="ARBA00022771"/>
    </source>
</evidence>
<feature type="zinc finger region" description="C3H1-type" evidence="6">
    <location>
        <begin position="13"/>
        <end position="41"/>
    </location>
</feature>
<dbReference type="GO" id="GO:0000398">
    <property type="term" value="P:mRNA splicing, via spliceosome"/>
    <property type="evidence" value="ECO:0007669"/>
    <property type="project" value="InterPro"/>
</dbReference>
<keyword evidence="4 6" id="KW-0862">Zinc</keyword>
<feature type="domain" description="C3H1-type" evidence="8">
    <location>
        <begin position="13"/>
        <end position="41"/>
    </location>
</feature>
<dbReference type="PROSITE" id="PS50103">
    <property type="entry name" value="ZF_C3H1"/>
    <property type="match status" value="1"/>
</dbReference>
<dbReference type="InterPro" id="IPR000504">
    <property type="entry name" value="RRM_dom"/>
</dbReference>
<dbReference type="AlphaFoldDB" id="X6MZX0"/>
<gene>
    <name evidence="9" type="ORF">RFI_17658</name>
</gene>
<dbReference type="InterPro" id="IPR003954">
    <property type="entry name" value="RRM_euk-type"/>
</dbReference>
<accession>X6MZX0</accession>
<keyword evidence="1 6" id="KW-0479">Metal-binding</keyword>
<evidence type="ECO:0000256" key="2">
    <source>
        <dbReference type="ARBA" id="ARBA00022737"/>
    </source>
</evidence>
<dbReference type="PANTHER" id="PTHR12620">
    <property type="entry name" value="U2 SNRNP AUXILIARY FACTOR, SMALL SUBUNIT"/>
    <property type="match status" value="1"/>
</dbReference>
<evidence type="ECO:0000313" key="9">
    <source>
        <dbReference type="EMBL" id="ETO19575.1"/>
    </source>
</evidence>